<comment type="caution">
    <text evidence="1">The sequence shown here is derived from an EMBL/GenBank/DDBJ whole genome shotgun (WGS) entry which is preliminary data.</text>
</comment>
<dbReference type="Proteomes" id="UP000822271">
    <property type="component" value="Unassembled WGS sequence"/>
</dbReference>
<accession>A0A2J0SNC9</accession>
<dbReference type="OrthoDB" id="7030114at2"/>
<name>A0A2J0SNC9_STEMA</name>
<protein>
    <submittedName>
        <fullName evidence="1">DUF3606 domain-containing protein</fullName>
    </submittedName>
</protein>
<dbReference type="EMBL" id="RAUE01000010">
    <property type="protein sequence ID" value="MBA0310536.1"/>
    <property type="molecule type" value="Genomic_DNA"/>
</dbReference>
<dbReference type="AlphaFoldDB" id="A0A2J0SNC9"/>
<dbReference type="InterPro" id="IPR022037">
    <property type="entry name" value="DUF3606"/>
</dbReference>
<dbReference type="RefSeq" id="WP_065428079.1">
    <property type="nucleotide sequence ID" value="NZ_CP154630.1"/>
</dbReference>
<organism evidence="1 2">
    <name type="scientific">Stenotrophomonas maltophilia</name>
    <name type="common">Pseudomonas maltophilia</name>
    <name type="synonym">Xanthomonas maltophilia</name>
    <dbReference type="NCBI Taxonomy" id="40324"/>
    <lineage>
        <taxon>Bacteria</taxon>
        <taxon>Pseudomonadati</taxon>
        <taxon>Pseudomonadota</taxon>
        <taxon>Gammaproteobacteria</taxon>
        <taxon>Lysobacterales</taxon>
        <taxon>Lysobacteraceae</taxon>
        <taxon>Stenotrophomonas</taxon>
        <taxon>Stenotrophomonas maltophilia group</taxon>
    </lineage>
</organism>
<reference evidence="1" key="1">
    <citation type="submission" date="2018-09" db="EMBL/GenBank/DDBJ databases">
        <authorList>
            <person name="Groschel M."/>
            <person name="Kohl T."/>
            <person name="Conchillo-Sole O."/>
            <person name="Mamat U."/>
            <person name="Yero D."/>
            <person name="Niemann S."/>
            <person name="Daura X."/>
            <person name="Gibert I."/>
        </authorList>
    </citation>
    <scope>NUCLEOTIDE SEQUENCE</scope>
    <source>
        <strain evidence="1">OG156</strain>
    </source>
</reference>
<evidence type="ECO:0000313" key="2">
    <source>
        <dbReference type="Proteomes" id="UP000822271"/>
    </source>
</evidence>
<dbReference type="Pfam" id="PF12244">
    <property type="entry name" value="DUF3606"/>
    <property type="match status" value="1"/>
</dbReference>
<evidence type="ECO:0000313" key="1">
    <source>
        <dbReference type="EMBL" id="MBA0310536.1"/>
    </source>
</evidence>
<proteinExistence type="predicted"/>
<sequence>MADNLEKRGPPDGIRINVNEDWELRDWSRHFDVTPAKLKEAVAAVGVMAKDVKRFLGK</sequence>
<reference evidence="1" key="2">
    <citation type="journal article" date="2020" name="Front. Microbiol.">
        <title>Genetic Variants of the DSF Quorum Sensing System in Stenotrophomonas maltophilia Influence Virulence and Resistance Phenotypes Among Genotypically Diverse Clinical Isolates.</title>
        <authorList>
            <person name="Yero D."/>
            <person name="Huedo P."/>
            <person name="Conchillo-Sole O."/>
            <person name="Martinez-Servat S."/>
            <person name="Mamat U."/>
            <person name="Coves X."/>
            <person name="Llanas F."/>
            <person name="Roca I."/>
            <person name="Vila J."/>
            <person name="Schaible U.E."/>
            <person name="Daura X."/>
            <person name="Gibert I."/>
        </authorList>
    </citation>
    <scope>NUCLEOTIDE SEQUENCE</scope>
    <source>
        <strain evidence="1">OG156</strain>
    </source>
</reference>
<gene>
    <name evidence="1" type="ORF">D7Y33_05810</name>
</gene>